<comment type="caution">
    <text evidence="3">The sequence shown here is derived from an EMBL/GenBank/DDBJ whole genome shotgun (WGS) entry which is preliminary data.</text>
</comment>
<dbReference type="EMBL" id="JAIWYP010000010">
    <property type="protein sequence ID" value="KAH3749965.1"/>
    <property type="molecule type" value="Genomic_DNA"/>
</dbReference>
<evidence type="ECO:0000256" key="1">
    <source>
        <dbReference type="SAM" id="Coils"/>
    </source>
</evidence>
<reference evidence="3" key="1">
    <citation type="journal article" date="2019" name="bioRxiv">
        <title>The Genome of the Zebra Mussel, Dreissena polymorpha: A Resource for Invasive Species Research.</title>
        <authorList>
            <person name="McCartney M.A."/>
            <person name="Auch B."/>
            <person name="Kono T."/>
            <person name="Mallez S."/>
            <person name="Zhang Y."/>
            <person name="Obille A."/>
            <person name="Becker A."/>
            <person name="Abrahante J.E."/>
            <person name="Garbe J."/>
            <person name="Badalamenti J.P."/>
            <person name="Herman A."/>
            <person name="Mangelson H."/>
            <person name="Liachko I."/>
            <person name="Sullivan S."/>
            <person name="Sone E.D."/>
            <person name="Koren S."/>
            <person name="Silverstein K.A.T."/>
            <person name="Beckman K.B."/>
            <person name="Gohl D.M."/>
        </authorList>
    </citation>
    <scope>NUCLEOTIDE SEQUENCE</scope>
    <source>
        <strain evidence="3">Duluth1</strain>
        <tissue evidence="3">Whole animal</tissue>
    </source>
</reference>
<keyword evidence="1" id="KW-0175">Coiled coil</keyword>
<gene>
    <name evidence="3" type="ORF">DPMN_184481</name>
</gene>
<feature type="coiled-coil region" evidence="1">
    <location>
        <begin position="29"/>
        <end position="77"/>
    </location>
</feature>
<keyword evidence="4" id="KW-1185">Reference proteome</keyword>
<dbReference type="Proteomes" id="UP000828390">
    <property type="component" value="Unassembled WGS sequence"/>
</dbReference>
<dbReference type="AlphaFoldDB" id="A0A9D4I6F3"/>
<evidence type="ECO:0000256" key="2">
    <source>
        <dbReference type="SAM" id="MobiDB-lite"/>
    </source>
</evidence>
<evidence type="ECO:0000313" key="3">
    <source>
        <dbReference type="EMBL" id="KAH3749965.1"/>
    </source>
</evidence>
<accession>A0A9D4I6F3</accession>
<protein>
    <submittedName>
        <fullName evidence="3">Uncharacterized protein</fullName>
    </submittedName>
</protein>
<proteinExistence type="predicted"/>
<sequence length="299" mass="34982">MRLYFRSCSKVSLIEETNKYSTADINTFLSNIQKIQEELKERKGRAECNLHSLEKAYERIKKEIDASRQKINSKLDRLQKVTMQEVEKIISSSVIYITKERDECSSLHESMQYFSKVVDEVCNKSSKLLFIALEKCQQKIKDSEIFLKASKLTHDYDMEYAHRKDIEKYFMKLKGLGRVGQPNKVISMKKRSEYSVKMSPERSPCEIYAICELPTGETVVLDFFHNKVKLLDKKYQVLSPCYVSQYSYDLCLISPSEVVVTMNEKHTRDRDEGEDEEQDDEPGHELQMISVKNNRLYKG</sequence>
<organism evidence="3 4">
    <name type="scientific">Dreissena polymorpha</name>
    <name type="common">Zebra mussel</name>
    <name type="synonym">Mytilus polymorpha</name>
    <dbReference type="NCBI Taxonomy" id="45954"/>
    <lineage>
        <taxon>Eukaryota</taxon>
        <taxon>Metazoa</taxon>
        <taxon>Spiralia</taxon>
        <taxon>Lophotrochozoa</taxon>
        <taxon>Mollusca</taxon>
        <taxon>Bivalvia</taxon>
        <taxon>Autobranchia</taxon>
        <taxon>Heteroconchia</taxon>
        <taxon>Euheterodonta</taxon>
        <taxon>Imparidentia</taxon>
        <taxon>Neoheterodontei</taxon>
        <taxon>Myida</taxon>
        <taxon>Dreissenoidea</taxon>
        <taxon>Dreissenidae</taxon>
        <taxon>Dreissena</taxon>
    </lineage>
</organism>
<feature type="compositionally biased region" description="Acidic residues" evidence="2">
    <location>
        <begin position="272"/>
        <end position="282"/>
    </location>
</feature>
<reference evidence="3" key="2">
    <citation type="submission" date="2020-11" db="EMBL/GenBank/DDBJ databases">
        <authorList>
            <person name="McCartney M.A."/>
            <person name="Auch B."/>
            <person name="Kono T."/>
            <person name="Mallez S."/>
            <person name="Becker A."/>
            <person name="Gohl D.M."/>
            <person name="Silverstein K.A.T."/>
            <person name="Koren S."/>
            <person name="Bechman K.B."/>
            <person name="Herman A."/>
            <person name="Abrahante J.E."/>
            <person name="Garbe J."/>
        </authorList>
    </citation>
    <scope>NUCLEOTIDE SEQUENCE</scope>
    <source>
        <strain evidence="3">Duluth1</strain>
        <tissue evidence="3">Whole animal</tissue>
    </source>
</reference>
<feature type="region of interest" description="Disordered" evidence="2">
    <location>
        <begin position="263"/>
        <end position="299"/>
    </location>
</feature>
<evidence type="ECO:0000313" key="4">
    <source>
        <dbReference type="Proteomes" id="UP000828390"/>
    </source>
</evidence>
<name>A0A9D4I6F3_DREPO</name>